<dbReference type="AlphaFoldDB" id="A0AAE1V063"/>
<protein>
    <submittedName>
        <fullName evidence="1">Uncharacterized protein</fullName>
    </submittedName>
</protein>
<dbReference type="EMBL" id="JAVYJV010000019">
    <property type="protein sequence ID" value="KAK4345746.1"/>
    <property type="molecule type" value="Genomic_DNA"/>
</dbReference>
<gene>
    <name evidence="1" type="ORF">RND71_035922</name>
</gene>
<dbReference type="PANTHER" id="PTHR36737:SF1">
    <property type="entry name" value="EXPRESSED PROTEIN"/>
    <property type="match status" value="1"/>
</dbReference>
<name>A0AAE1V063_9SOLA</name>
<proteinExistence type="predicted"/>
<evidence type="ECO:0000313" key="2">
    <source>
        <dbReference type="Proteomes" id="UP001291623"/>
    </source>
</evidence>
<comment type="caution">
    <text evidence="1">The sequence shown here is derived from an EMBL/GenBank/DDBJ whole genome shotgun (WGS) entry which is preliminary data.</text>
</comment>
<sequence>MGGGATALQKDVPWRATYSPILRIPHSDYALTIMKHPDPIGCRLGTEAIVEAAGPDCIVPGQNPPIKLLGFKRVSRKQPLYLSR</sequence>
<reference evidence="1" key="1">
    <citation type="submission" date="2023-12" db="EMBL/GenBank/DDBJ databases">
        <title>Genome assembly of Anisodus tanguticus.</title>
        <authorList>
            <person name="Wang Y.-J."/>
        </authorList>
    </citation>
    <scope>NUCLEOTIDE SEQUENCE</scope>
    <source>
        <strain evidence="1">KB-2021</strain>
        <tissue evidence="1">Leaf</tissue>
    </source>
</reference>
<dbReference type="PANTHER" id="PTHR36737">
    <property type="entry name" value="EXPRESSED PROTEIN"/>
    <property type="match status" value="1"/>
</dbReference>
<dbReference type="GO" id="GO:0009941">
    <property type="term" value="C:chloroplast envelope"/>
    <property type="evidence" value="ECO:0007669"/>
    <property type="project" value="TreeGrafter"/>
</dbReference>
<keyword evidence="2" id="KW-1185">Reference proteome</keyword>
<organism evidence="1 2">
    <name type="scientific">Anisodus tanguticus</name>
    <dbReference type="NCBI Taxonomy" id="243964"/>
    <lineage>
        <taxon>Eukaryota</taxon>
        <taxon>Viridiplantae</taxon>
        <taxon>Streptophyta</taxon>
        <taxon>Embryophyta</taxon>
        <taxon>Tracheophyta</taxon>
        <taxon>Spermatophyta</taxon>
        <taxon>Magnoliopsida</taxon>
        <taxon>eudicotyledons</taxon>
        <taxon>Gunneridae</taxon>
        <taxon>Pentapetalae</taxon>
        <taxon>asterids</taxon>
        <taxon>lamiids</taxon>
        <taxon>Solanales</taxon>
        <taxon>Solanaceae</taxon>
        <taxon>Solanoideae</taxon>
        <taxon>Hyoscyameae</taxon>
        <taxon>Anisodus</taxon>
    </lineage>
</organism>
<accession>A0AAE1V063</accession>
<dbReference type="Proteomes" id="UP001291623">
    <property type="component" value="Unassembled WGS sequence"/>
</dbReference>
<evidence type="ECO:0000313" key="1">
    <source>
        <dbReference type="EMBL" id="KAK4345746.1"/>
    </source>
</evidence>